<evidence type="ECO:0000313" key="4">
    <source>
        <dbReference type="RefSeq" id="XP_038970204.1"/>
    </source>
</evidence>
<evidence type="ECO:0000313" key="2">
    <source>
        <dbReference type="Proteomes" id="UP000228380"/>
    </source>
</evidence>
<reference evidence="3 4" key="2">
    <citation type="submission" date="2025-04" db="UniProtKB">
        <authorList>
            <consortium name="RefSeq"/>
        </authorList>
    </citation>
    <scope>IDENTIFICATION</scope>
    <source>
        <tissue evidence="3 4">Young leaves</tissue>
    </source>
</reference>
<dbReference type="SMART" id="SM00767">
    <property type="entry name" value="DCD"/>
    <property type="match status" value="1"/>
</dbReference>
<dbReference type="Proteomes" id="UP000228380">
    <property type="component" value="Chromosome 16"/>
</dbReference>
<dbReference type="InterPro" id="IPR013989">
    <property type="entry name" value="Dev_and_cell_death_domain"/>
</dbReference>
<protein>
    <submittedName>
        <fullName evidence="3 4">Uncharacterized protein LOC103718793 isoform X2</fullName>
    </submittedName>
</protein>
<reference evidence="2" key="1">
    <citation type="journal article" date="2019" name="Nat. Commun.">
        <title>Genome-wide association mapping of date palm fruit traits.</title>
        <authorList>
            <person name="Hazzouri K.M."/>
            <person name="Gros-Balthazard M."/>
            <person name="Flowers J.M."/>
            <person name="Copetti D."/>
            <person name="Lemansour A."/>
            <person name="Lebrun M."/>
            <person name="Masmoudi K."/>
            <person name="Ferrand S."/>
            <person name="Dhar M.I."/>
            <person name="Fresquez Z.A."/>
            <person name="Rosas U."/>
            <person name="Zhang J."/>
            <person name="Talag J."/>
            <person name="Lee S."/>
            <person name="Kudrna D."/>
            <person name="Powell R.F."/>
            <person name="Leitch I.J."/>
            <person name="Krueger R.R."/>
            <person name="Wing R.A."/>
            <person name="Amiri K.M.A."/>
            <person name="Purugganan M.D."/>
        </authorList>
    </citation>
    <scope>NUCLEOTIDE SEQUENCE [LARGE SCALE GENOMIC DNA]</scope>
    <source>
        <strain evidence="2">cv. Khalas</strain>
    </source>
</reference>
<dbReference type="GeneID" id="103718793"/>
<evidence type="ECO:0000313" key="3">
    <source>
        <dbReference type="RefSeq" id="XP_017701124.2"/>
    </source>
</evidence>
<accession>A0A8B8ZE84</accession>
<sequence>MIVDSFSIFARKSMDCGEANAYGERHSVLMGAIFMCNRLTKKECLERKLFGLPSRQAGFLKNVKAGMLLFLFEHEERKLYGVFEATSDGALNIMPNAFLSSGKSYPAQILCKRIWFCKPLSEDEFRDAINENYYQPYKFDFGLSYDQVLRLIHLFSLKKIRVSQFQRGMPNKLIKQFENSYLGNERVRGKPGSSFDSYEHKPLLTSDDSVVVSQHGRDPTVPCATRALPDLTRSSSQNDYALRRTFPITSPYVHRYYDTVPGCGAELPYIDLGLNRPSLAEELNAHTRYFSDAQVPYLRSQPSLLSDPKTFELPSNYRSMDVCASDGTYKGSSFTICEPSRVGLPSIGSVGCPKPFIGSGGCTDLQDYKHSSILDHHDSSASKIFASLGMNMTKGIDSRPSSHSLGIAHDDPKATLQDDGLRGQHRWVSGPSPDFISLPEDDSSLFHSSLSKDASVISNSSLEFEEGNGYQELRSYQLMHDEGYDDGYYPTSVSSRLHSDNYQKRTSVFSRLSKASETRRQCKVVCKPYRNPSLDQLLDALSQRRDLLSKMDKMVPQKSSIQDDDQQYEKITDMEPVLATSVGEFETNSKEVAEESSEIPFLNFKRRSEVRKMEGGNEARADIEGRSDEGSLGKRRRLVRPSFCEDECQDVQKSSQEIVRGGVLVKNGEAENTVDGDSSVRIYEESGNKSSSSPAGCTLSCVIDKLKIDSNGLNACMNDTAGRCLLKSNADHTVVSTWNTKHEEKANTALQAAGVDLSVLQGYSESRHQKFGEGSEAFLVKTDNIESEDYRPLKWEKIRLAE</sequence>
<organism evidence="2 4">
    <name type="scientific">Phoenix dactylifera</name>
    <name type="common">Date palm</name>
    <dbReference type="NCBI Taxonomy" id="42345"/>
    <lineage>
        <taxon>Eukaryota</taxon>
        <taxon>Viridiplantae</taxon>
        <taxon>Streptophyta</taxon>
        <taxon>Embryophyta</taxon>
        <taxon>Tracheophyta</taxon>
        <taxon>Spermatophyta</taxon>
        <taxon>Magnoliopsida</taxon>
        <taxon>Liliopsida</taxon>
        <taxon>Arecaceae</taxon>
        <taxon>Coryphoideae</taxon>
        <taxon>Phoeniceae</taxon>
        <taxon>Phoenix</taxon>
    </lineage>
</organism>
<feature type="domain" description="DCD" evidence="1">
    <location>
        <begin position="27"/>
        <end position="157"/>
    </location>
</feature>
<dbReference type="PANTHER" id="PTHR46444">
    <property type="entry name" value="DCD (DEVELOPMENT AND CELL DEATH) DOMAIN PROTEIN-RELATED"/>
    <property type="match status" value="1"/>
</dbReference>
<dbReference type="AlphaFoldDB" id="A0A8B8ZE84"/>
<dbReference type="RefSeq" id="XP_017701124.2">
    <property type="nucleotide sequence ID" value="XM_017845635.3"/>
</dbReference>
<gene>
    <name evidence="3 4" type="primary">LOC103718793</name>
</gene>
<dbReference type="RefSeq" id="XP_038970204.1">
    <property type="nucleotide sequence ID" value="XM_039114276.1"/>
</dbReference>
<dbReference type="PROSITE" id="PS51222">
    <property type="entry name" value="DCD"/>
    <property type="match status" value="1"/>
</dbReference>
<keyword evidence="2" id="KW-1185">Reference proteome</keyword>
<dbReference type="PANTHER" id="PTHR46444:SF9">
    <property type="entry name" value="DCD (DEVELOPMENT AND CELL DEATH) DOMAIN PROTEIN"/>
    <property type="match status" value="1"/>
</dbReference>
<evidence type="ECO:0000259" key="1">
    <source>
        <dbReference type="PROSITE" id="PS51222"/>
    </source>
</evidence>
<name>A0A8B8ZE84_PHODC</name>
<proteinExistence type="predicted"/>
<dbReference type="Pfam" id="PF10539">
    <property type="entry name" value="Dev_Cell_Death"/>
    <property type="match status" value="1"/>
</dbReference>